<name>A0A926EZW1_9FIRM</name>
<reference evidence="1" key="1">
    <citation type="submission" date="2020-08" db="EMBL/GenBank/DDBJ databases">
        <title>Genome public.</title>
        <authorList>
            <person name="Liu C."/>
            <person name="Sun Q."/>
        </authorList>
    </citation>
    <scope>NUCLEOTIDE SEQUENCE</scope>
    <source>
        <strain evidence="1">BX21</strain>
    </source>
</reference>
<protein>
    <submittedName>
        <fullName evidence="1">Uncharacterized protein</fullName>
    </submittedName>
</protein>
<dbReference type="AlphaFoldDB" id="A0A926EZW1"/>
<comment type="caution">
    <text evidence="1">The sequence shown here is derived from an EMBL/GenBank/DDBJ whole genome shotgun (WGS) entry which is preliminary data.</text>
</comment>
<evidence type="ECO:0000313" key="1">
    <source>
        <dbReference type="EMBL" id="MBC8589344.1"/>
    </source>
</evidence>
<sequence>MQLKKEIEACIKKTSEKTAIEVIEQFKKQRLIKSNLSFYKKTEIILYNYEKLKLAAKQKDEDIKYIEENGLPSKSKSIVFFSITSGNVTAGDRYVELIEKYRVEKAETLRDIARIDNALDKVREDKYFKIIELKYLEQKAKTDEELAEILEKDQSTITRNRNRLINELKTILFPESIKELW</sequence>
<keyword evidence="2" id="KW-1185">Reference proteome</keyword>
<organism evidence="1 2">
    <name type="scientific">Paratissierella segnis</name>
    <dbReference type="NCBI Taxonomy" id="2763679"/>
    <lineage>
        <taxon>Bacteria</taxon>
        <taxon>Bacillati</taxon>
        <taxon>Bacillota</taxon>
        <taxon>Tissierellia</taxon>
        <taxon>Tissierellales</taxon>
        <taxon>Tissierellaceae</taxon>
        <taxon>Paratissierella</taxon>
    </lineage>
</organism>
<dbReference type="EMBL" id="JACRTG010000034">
    <property type="protein sequence ID" value="MBC8589344.1"/>
    <property type="molecule type" value="Genomic_DNA"/>
</dbReference>
<dbReference type="Proteomes" id="UP000601171">
    <property type="component" value="Unassembled WGS sequence"/>
</dbReference>
<dbReference type="RefSeq" id="WP_262430811.1">
    <property type="nucleotide sequence ID" value="NZ_JACRTG010000034.1"/>
</dbReference>
<evidence type="ECO:0000313" key="2">
    <source>
        <dbReference type="Proteomes" id="UP000601171"/>
    </source>
</evidence>
<proteinExistence type="predicted"/>
<gene>
    <name evidence="1" type="ORF">H8707_14085</name>
</gene>
<accession>A0A926EZW1</accession>